<dbReference type="FunFam" id="3.40.50.720:FF:000084">
    <property type="entry name" value="Short-chain dehydrogenase reductase"/>
    <property type="match status" value="1"/>
</dbReference>
<evidence type="ECO:0000256" key="1">
    <source>
        <dbReference type="ARBA" id="ARBA00006484"/>
    </source>
</evidence>
<gene>
    <name evidence="3" type="ORF">CWS20_03970</name>
</gene>
<dbReference type="PRINTS" id="PR00081">
    <property type="entry name" value="GDHRDH"/>
</dbReference>
<dbReference type="GO" id="GO:0016491">
    <property type="term" value="F:oxidoreductase activity"/>
    <property type="evidence" value="ECO:0007669"/>
    <property type="project" value="UniProtKB-KW"/>
</dbReference>
<name>A0A2N0ZKW9_9BACI</name>
<dbReference type="PANTHER" id="PTHR42820">
    <property type="entry name" value="SHORT-CHAIN DEHYDROGENASE REDUCTASE"/>
    <property type="match status" value="1"/>
</dbReference>
<dbReference type="InterPro" id="IPR036291">
    <property type="entry name" value="NAD(P)-bd_dom_sf"/>
</dbReference>
<evidence type="ECO:0000313" key="3">
    <source>
        <dbReference type="EMBL" id="PKG30159.1"/>
    </source>
</evidence>
<dbReference type="EMBL" id="PISD01000008">
    <property type="protein sequence ID" value="PKG30159.1"/>
    <property type="molecule type" value="Genomic_DNA"/>
</dbReference>
<proteinExistence type="inferred from homology"/>
<sequence>MRLKNKVAVITGGGSGIGRATCLKFTKEGAKVVVADFNETAGKETIEMLKEIGGEAVFKSVDVTDYKQVEDMVNFTVETYGRIDTIFNNAGIALGKPLLELDPEAYEKVVKVNQDGVYYGISFAGRKMRELGIHGTIINSSSVFGFLANANTFSYNASKGAVRLMTQTAALELAPYGIRVVGVAPGVVNTPIYDPVKALGRESEYTHKQMTKRFTPPSDIANVVAFLASDEAYAINGSTILVDDGYASYK</sequence>
<dbReference type="InterPro" id="IPR020904">
    <property type="entry name" value="Sc_DH/Rdtase_CS"/>
</dbReference>
<accession>A0A2N0ZKW9</accession>
<evidence type="ECO:0000313" key="4">
    <source>
        <dbReference type="Proteomes" id="UP000233343"/>
    </source>
</evidence>
<dbReference type="GO" id="GO:0008206">
    <property type="term" value="P:bile acid metabolic process"/>
    <property type="evidence" value="ECO:0007669"/>
    <property type="project" value="UniProtKB-ARBA"/>
</dbReference>
<dbReference type="InterPro" id="IPR002347">
    <property type="entry name" value="SDR_fam"/>
</dbReference>
<dbReference type="PROSITE" id="PS00061">
    <property type="entry name" value="ADH_SHORT"/>
    <property type="match status" value="1"/>
</dbReference>
<comment type="similarity">
    <text evidence="1">Belongs to the short-chain dehydrogenases/reductases (SDR) family.</text>
</comment>
<keyword evidence="2" id="KW-0560">Oxidoreductase</keyword>
<dbReference type="RefSeq" id="WP_066200001.1">
    <property type="nucleotide sequence ID" value="NZ_JARMMB010000019.1"/>
</dbReference>
<organism evidence="3 4">
    <name type="scientific">Cytobacillus horneckiae</name>
    <dbReference type="NCBI Taxonomy" id="549687"/>
    <lineage>
        <taxon>Bacteria</taxon>
        <taxon>Bacillati</taxon>
        <taxon>Bacillota</taxon>
        <taxon>Bacilli</taxon>
        <taxon>Bacillales</taxon>
        <taxon>Bacillaceae</taxon>
        <taxon>Cytobacillus</taxon>
    </lineage>
</organism>
<dbReference type="Proteomes" id="UP000233343">
    <property type="component" value="Unassembled WGS sequence"/>
</dbReference>
<keyword evidence="4" id="KW-1185">Reference proteome</keyword>
<dbReference type="NCBIfam" id="NF005559">
    <property type="entry name" value="PRK07231.1"/>
    <property type="match status" value="1"/>
</dbReference>
<dbReference type="PANTHER" id="PTHR42820:SF1">
    <property type="entry name" value="SHORT-CHAIN DEHYDROGENASE_REDUCTASE FAMILY PROTEIN"/>
    <property type="match status" value="1"/>
</dbReference>
<dbReference type="Gene3D" id="3.40.50.720">
    <property type="entry name" value="NAD(P)-binding Rossmann-like Domain"/>
    <property type="match status" value="1"/>
</dbReference>
<dbReference type="Pfam" id="PF13561">
    <property type="entry name" value="adh_short_C2"/>
    <property type="match status" value="1"/>
</dbReference>
<dbReference type="SUPFAM" id="SSF51735">
    <property type="entry name" value="NAD(P)-binding Rossmann-fold domains"/>
    <property type="match status" value="1"/>
</dbReference>
<protein>
    <submittedName>
        <fullName evidence="3">NAD(P)-dependent oxidoreductase</fullName>
    </submittedName>
</protein>
<dbReference type="AlphaFoldDB" id="A0A2N0ZKW9"/>
<evidence type="ECO:0000256" key="2">
    <source>
        <dbReference type="ARBA" id="ARBA00023002"/>
    </source>
</evidence>
<reference evidence="3 4" key="1">
    <citation type="journal article" date="2010" name="Int. J. Syst. Evol. Microbiol.">
        <title>Bacillus horneckiae sp. nov., isolated from a spacecraft-assembly clean room.</title>
        <authorList>
            <person name="Vaishampayan P."/>
            <person name="Probst A."/>
            <person name="Krishnamurthi S."/>
            <person name="Ghosh S."/>
            <person name="Osman S."/>
            <person name="McDowall A."/>
            <person name="Ruckmani A."/>
            <person name="Mayilraj S."/>
            <person name="Venkateswaran K."/>
        </authorList>
    </citation>
    <scope>NUCLEOTIDE SEQUENCE [LARGE SCALE GENOMIC DNA]</scope>
    <source>
        <strain evidence="4">1PO1SC</strain>
    </source>
</reference>
<dbReference type="CDD" id="cd05233">
    <property type="entry name" value="SDR_c"/>
    <property type="match status" value="1"/>
</dbReference>
<dbReference type="PRINTS" id="PR00080">
    <property type="entry name" value="SDRFAMILY"/>
</dbReference>
<comment type="caution">
    <text evidence="3">The sequence shown here is derived from an EMBL/GenBank/DDBJ whole genome shotgun (WGS) entry which is preliminary data.</text>
</comment>